<comment type="caution">
    <text evidence="1">The sequence shown here is derived from an EMBL/GenBank/DDBJ whole genome shotgun (WGS) entry which is preliminary data.</text>
</comment>
<keyword evidence="2" id="KW-1185">Reference proteome</keyword>
<dbReference type="Proteomes" id="UP001062846">
    <property type="component" value="Chromosome 2"/>
</dbReference>
<name>A0ACC0PXA4_RHOML</name>
<organism evidence="1 2">
    <name type="scientific">Rhododendron molle</name>
    <name type="common">Chinese azalea</name>
    <name type="synonym">Azalea mollis</name>
    <dbReference type="NCBI Taxonomy" id="49168"/>
    <lineage>
        <taxon>Eukaryota</taxon>
        <taxon>Viridiplantae</taxon>
        <taxon>Streptophyta</taxon>
        <taxon>Embryophyta</taxon>
        <taxon>Tracheophyta</taxon>
        <taxon>Spermatophyta</taxon>
        <taxon>Magnoliopsida</taxon>
        <taxon>eudicotyledons</taxon>
        <taxon>Gunneridae</taxon>
        <taxon>Pentapetalae</taxon>
        <taxon>asterids</taxon>
        <taxon>Ericales</taxon>
        <taxon>Ericaceae</taxon>
        <taxon>Ericoideae</taxon>
        <taxon>Rhodoreae</taxon>
        <taxon>Rhododendron</taxon>
    </lineage>
</organism>
<reference evidence="1" key="1">
    <citation type="submission" date="2022-02" db="EMBL/GenBank/DDBJ databases">
        <title>Plant Genome Project.</title>
        <authorList>
            <person name="Zhang R.-G."/>
        </authorList>
    </citation>
    <scope>NUCLEOTIDE SEQUENCE</scope>
    <source>
        <strain evidence="1">AT1</strain>
    </source>
</reference>
<gene>
    <name evidence="1" type="ORF">RHMOL_Rhmol02G0294100</name>
</gene>
<evidence type="ECO:0000313" key="1">
    <source>
        <dbReference type="EMBL" id="KAI8569657.1"/>
    </source>
</evidence>
<evidence type="ECO:0000313" key="2">
    <source>
        <dbReference type="Proteomes" id="UP001062846"/>
    </source>
</evidence>
<accession>A0ACC0PXA4</accession>
<sequence length="70" mass="7781">MNKKISGIVAAAVRESFGSRRPLPKRGQIKSRIAASAFHSIVSAFLRAPSHYQQSSGESHHRDTKDIRNH</sequence>
<protein>
    <submittedName>
        <fullName evidence="1">Uncharacterized protein</fullName>
    </submittedName>
</protein>
<proteinExistence type="predicted"/>
<dbReference type="EMBL" id="CM046389">
    <property type="protein sequence ID" value="KAI8569657.1"/>
    <property type="molecule type" value="Genomic_DNA"/>
</dbReference>